<dbReference type="InterPro" id="IPR017970">
    <property type="entry name" value="Homeobox_CS"/>
</dbReference>
<dbReference type="InterPro" id="IPR009057">
    <property type="entry name" value="Homeodomain-like_sf"/>
</dbReference>
<evidence type="ECO:0000256" key="6">
    <source>
        <dbReference type="PROSITE-ProRule" id="PRU00108"/>
    </source>
</evidence>
<keyword evidence="4 6" id="KW-0371">Homeobox</keyword>
<dbReference type="CDD" id="cd00086">
    <property type="entry name" value="homeodomain"/>
    <property type="match status" value="1"/>
</dbReference>
<dbReference type="InterPro" id="IPR001356">
    <property type="entry name" value="HD"/>
</dbReference>
<feature type="region of interest" description="Disordered" evidence="8">
    <location>
        <begin position="98"/>
        <end position="123"/>
    </location>
</feature>
<accession>A0A6J2X2J9</accession>
<evidence type="ECO:0000256" key="2">
    <source>
        <dbReference type="ARBA" id="ARBA00022473"/>
    </source>
</evidence>
<dbReference type="SMART" id="SM00389">
    <property type="entry name" value="HOX"/>
    <property type="match status" value="1"/>
</dbReference>
<dbReference type="Pfam" id="PF00046">
    <property type="entry name" value="Homeodomain"/>
    <property type="match status" value="1"/>
</dbReference>
<gene>
    <name evidence="11" type="primary">LOC115874189</name>
</gene>
<dbReference type="PROSITE" id="PS00027">
    <property type="entry name" value="HOMEOBOX_1"/>
    <property type="match status" value="1"/>
</dbReference>
<dbReference type="InParanoid" id="A0A6J2X2J9"/>
<dbReference type="GO" id="GO:0005634">
    <property type="term" value="C:nucleus"/>
    <property type="evidence" value="ECO:0007669"/>
    <property type="project" value="UniProtKB-SubCell"/>
</dbReference>
<proteinExistence type="predicted"/>
<evidence type="ECO:0000256" key="3">
    <source>
        <dbReference type="ARBA" id="ARBA00023125"/>
    </source>
</evidence>
<name>A0A6J2X2J9_SITOR</name>
<feature type="region of interest" description="Disordered" evidence="8">
    <location>
        <begin position="15"/>
        <end position="46"/>
    </location>
</feature>
<dbReference type="GO" id="GO:0030154">
    <property type="term" value="P:cell differentiation"/>
    <property type="evidence" value="ECO:0007669"/>
    <property type="project" value="TreeGrafter"/>
</dbReference>
<dbReference type="RefSeq" id="XP_030745149.1">
    <property type="nucleotide sequence ID" value="XM_030889289.1"/>
</dbReference>
<dbReference type="GeneID" id="115874189"/>
<dbReference type="KEGG" id="soy:115874189"/>
<organism evidence="10 11">
    <name type="scientific">Sitophilus oryzae</name>
    <name type="common">Rice weevil</name>
    <name type="synonym">Curculio oryzae</name>
    <dbReference type="NCBI Taxonomy" id="7048"/>
    <lineage>
        <taxon>Eukaryota</taxon>
        <taxon>Metazoa</taxon>
        <taxon>Ecdysozoa</taxon>
        <taxon>Arthropoda</taxon>
        <taxon>Hexapoda</taxon>
        <taxon>Insecta</taxon>
        <taxon>Pterygota</taxon>
        <taxon>Neoptera</taxon>
        <taxon>Endopterygota</taxon>
        <taxon>Coleoptera</taxon>
        <taxon>Polyphaga</taxon>
        <taxon>Cucujiformia</taxon>
        <taxon>Curculionidae</taxon>
        <taxon>Dryophthorinae</taxon>
        <taxon>Sitophilus</taxon>
    </lineage>
</organism>
<dbReference type="OrthoDB" id="6159439at2759"/>
<keyword evidence="3 6" id="KW-0238">DNA-binding</keyword>
<keyword evidence="10" id="KW-1185">Reference proteome</keyword>
<dbReference type="GO" id="GO:0000978">
    <property type="term" value="F:RNA polymerase II cis-regulatory region sequence-specific DNA binding"/>
    <property type="evidence" value="ECO:0007669"/>
    <property type="project" value="TreeGrafter"/>
</dbReference>
<evidence type="ECO:0000256" key="8">
    <source>
        <dbReference type="SAM" id="MobiDB-lite"/>
    </source>
</evidence>
<protein>
    <submittedName>
        <fullName evidence="11">Homeobox protein Nkx-2.3-like</fullName>
    </submittedName>
</protein>
<feature type="domain" description="Homeobox" evidence="9">
    <location>
        <begin position="41"/>
        <end position="101"/>
    </location>
</feature>
<evidence type="ECO:0000259" key="9">
    <source>
        <dbReference type="PROSITE" id="PS50071"/>
    </source>
</evidence>
<keyword evidence="5 6" id="KW-0539">Nucleus</keyword>
<dbReference type="InterPro" id="IPR020479">
    <property type="entry name" value="HD_metazoa"/>
</dbReference>
<feature type="DNA-binding region" description="Homeobox" evidence="6">
    <location>
        <begin position="43"/>
        <end position="102"/>
    </location>
</feature>
<sequence>MYSCNVYQEGQHRQAIYEKVDSPKQQVTSSRTELRKSGRQRSKRKPRVLFSQAQVYELEQKFKQQKYLSAPEREHLAQGLKLTPTQVKIWFQNRRYKNKRQKSDKLEPEKKCPEPSTSVYGMSQTQTSYTYHSTSPVYGTDYFCQDGIKYSDFNSYPSTL</sequence>
<dbReference type="AlphaFoldDB" id="A0A6J2X2J9"/>
<dbReference type="InterPro" id="IPR050394">
    <property type="entry name" value="Homeobox_NK-like"/>
</dbReference>
<dbReference type="SUPFAM" id="SSF46689">
    <property type="entry name" value="Homeodomain-like"/>
    <property type="match status" value="1"/>
</dbReference>
<keyword evidence="2" id="KW-0217">Developmental protein</keyword>
<evidence type="ECO:0000256" key="4">
    <source>
        <dbReference type="ARBA" id="ARBA00023155"/>
    </source>
</evidence>
<comment type="subcellular location">
    <subcellularLocation>
        <location evidence="1 6 7">Nucleus</location>
    </subcellularLocation>
</comment>
<evidence type="ECO:0000256" key="5">
    <source>
        <dbReference type="ARBA" id="ARBA00023242"/>
    </source>
</evidence>
<dbReference type="Proteomes" id="UP000504635">
    <property type="component" value="Unplaced"/>
</dbReference>
<dbReference type="PRINTS" id="PR00024">
    <property type="entry name" value="HOMEOBOX"/>
</dbReference>
<dbReference type="Gene3D" id="1.10.10.60">
    <property type="entry name" value="Homeodomain-like"/>
    <property type="match status" value="1"/>
</dbReference>
<reference evidence="11" key="1">
    <citation type="submission" date="2025-08" db="UniProtKB">
        <authorList>
            <consortium name="RefSeq"/>
        </authorList>
    </citation>
    <scope>IDENTIFICATION</scope>
    <source>
        <tissue evidence="11">Gonads</tissue>
    </source>
</reference>
<evidence type="ECO:0000256" key="1">
    <source>
        <dbReference type="ARBA" id="ARBA00004123"/>
    </source>
</evidence>
<dbReference type="PROSITE" id="PS50071">
    <property type="entry name" value="HOMEOBOX_2"/>
    <property type="match status" value="1"/>
</dbReference>
<evidence type="ECO:0000256" key="7">
    <source>
        <dbReference type="RuleBase" id="RU000682"/>
    </source>
</evidence>
<dbReference type="PANTHER" id="PTHR24340">
    <property type="entry name" value="HOMEOBOX PROTEIN NKX"/>
    <property type="match status" value="1"/>
</dbReference>
<evidence type="ECO:0000313" key="10">
    <source>
        <dbReference type="Proteomes" id="UP000504635"/>
    </source>
</evidence>
<evidence type="ECO:0000313" key="11">
    <source>
        <dbReference type="RefSeq" id="XP_030745149.1"/>
    </source>
</evidence>
<feature type="compositionally biased region" description="Basic residues" evidence="8">
    <location>
        <begin position="37"/>
        <end position="46"/>
    </location>
</feature>
<dbReference type="PANTHER" id="PTHR24340:SF41">
    <property type="entry name" value="MUSCLE-SPECIFIC HOMEOBOX PROTEIN TINMAN-RELATED"/>
    <property type="match status" value="1"/>
</dbReference>
<dbReference type="GO" id="GO:0000981">
    <property type="term" value="F:DNA-binding transcription factor activity, RNA polymerase II-specific"/>
    <property type="evidence" value="ECO:0007669"/>
    <property type="project" value="InterPro"/>
</dbReference>
<feature type="compositionally biased region" description="Basic and acidic residues" evidence="8">
    <location>
        <begin position="101"/>
        <end position="113"/>
    </location>
</feature>